<dbReference type="OrthoDB" id="4420885at2"/>
<dbReference type="InterPro" id="IPR036291">
    <property type="entry name" value="NAD(P)-bd_dom_sf"/>
</dbReference>
<evidence type="ECO:0000313" key="2">
    <source>
        <dbReference type="EMBL" id="AYC34149.1"/>
    </source>
</evidence>
<dbReference type="InterPro" id="IPR005097">
    <property type="entry name" value="Sacchrp_dh_NADP-bd"/>
</dbReference>
<keyword evidence="3" id="KW-1185">Reference proteome</keyword>
<dbReference type="Gene3D" id="3.40.50.720">
    <property type="entry name" value="NAD(P)-binding Rossmann-like Domain"/>
    <property type="match status" value="1"/>
</dbReference>
<proteinExistence type="predicted"/>
<gene>
    <name evidence="2" type="ORF">D3880_18055</name>
</gene>
<evidence type="ECO:0000313" key="3">
    <source>
        <dbReference type="Proteomes" id="UP000265560"/>
    </source>
</evidence>
<reference evidence="3" key="1">
    <citation type="submission" date="2018-09" db="EMBL/GenBank/DDBJ databases">
        <authorList>
            <person name="Zhu H."/>
        </authorList>
    </citation>
    <scope>NUCLEOTIDE SEQUENCE [LARGE SCALE GENOMIC DNA]</scope>
    <source>
        <strain evidence="3">K2W31S-8</strain>
    </source>
</reference>
<dbReference type="SUPFAM" id="SSF51735">
    <property type="entry name" value="NAD(P)-binding Rossmann-fold domains"/>
    <property type="match status" value="1"/>
</dbReference>
<protein>
    <recommendedName>
        <fullName evidence="1">Saccharopine dehydrogenase NADP binding domain-containing protein</fullName>
    </recommendedName>
</protein>
<feature type="domain" description="Saccharopine dehydrogenase NADP binding" evidence="1">
    <location>
        <begin position="6"/>
        <end position="123"/>
    </location>
</feature>
<dbReference type="Pfam" id="PF03435">
    <property type="entry name" value="Sacchrp_dh_NADP"/>
    <property type="match status" value="1"/>
</dbReference>
<organism evidence="2 3">
    <name type="scientific">Pseudomonas cavernae</name>
    <dbReference type="NCBI Taxonomy" id="2320867"/>
    <lineage>
        <taxon>Bacteria</taxon>
        <taxon>Pseudomonadati</taxon>
        <taxon>Pseudomonadota</taxon>
        <taxon>Gammaproteobacteria</taxon>
        <taxon>Pseudomonadales</taxon>
        <taxon>Pseudomonadaceae</taxon>
        <taxon>Pseudomonas</taxon>
    </lineage>
</organism>
<dbReference type="PANTHER" id="PTHR43781:SF1">
    <property type="entry name" value="SACCHAROPINE DEHYDROGENASE"/>
    <property type="match status" value="1"/>
</dbReference>
<evidence type="ECO:0000259" key="1">
    <source>
        <dbReference type="Pfam" id="PF03435"/>
    </source>
</evidence>
<dbReference type="Proteomes" id="UP000265560">
    <property type="component" value="Chromosome"/>
</dbReference>
<name>A0A385Z4C6_9PSED</name>
<dbReference type="EMBL" id="CP032419">
    <property type="protein sequence ID" value="AYC34149.1"/>
    <property type="molecule type" value="Genomic_DNA"/>
</dbReference>
<accession>A0A385Z4C6</accession>
<dbReference type="RefSeq" id="WP_119894802.1">
    <property type="nucleotide sequence ID" value="NZ_CP032419.1"/>
</dbReference>
<sequence length="351" mass="36751">MRTQWMIYGANGYTGSLIAREAARQGLRPILAGRNVDAVEAIASELQLHARVFDLRDAGASRSALEDVALVVHCAGPFSATSAPMIAACLASGSHYVDITGEIAVFEQAQAQHAAAQAAGVVLCSGVGFDVIPTDCLAACLKQALPDASHLALGFDTASGLSPGTAKTSVEGLKFGGQVREAGRLRGVPLGFKRRAIDFGHGVKSAVTIPWGDVATAYYSTAIPNIEVYLPAPAALAIGMRLIDPLRGLLGRPGVQDWLKAQVDRRIAGPDATARARQPSWVWGEARNAAGQVRTARVKTANGYQVTVHGALLAARQLLEYGGPGGYFTPSQLFGARCVEQLPGSGRIELS</sequence>
<dbReference type="KEGG" id="pcav:D3880_18055"/>
<dbReference type="PANTHER" id="PTHR43781">
    <property type="entry name" value="SACCHAROPINE DEHYDROGENASE"/>
    <property type="match status" value="1"/>
</dbReference>
<dbReference type="AlphaFoldDB" id="A0A385Z4C6"/>